<evidence type="ECO:0000313" key="5">
    <source>
        <dbReference type="Proteomes" id="UP000320475"/>
    </source>
</evidence>
<name>A0A507DQV4_9FUNG</name>
<dbReference type="EMBL" id="QEAN01000020">
    <property type="protein sequence ID" value="TPX53220.1"/>
    <property type="molecule type" value="Genomic_DNA"/>
</dbReference>
<accession>A0A507DQV4</accession>
<dbReference type="Proteomes" id="UP000320475">
    <property type="component" value="Unassembled WGS sequence"/>
</dbReference>
<proteinExistence type="predicted"/>
<dbReference type="InterPro" id="IPR001810">
    <property type="entry name" value="F-box_dom"/>
</dbReference>
<gene>
    <name evidence="2" type="ORF">SeLEV6574_g00766</name>
    <name evidence="3" type="ORF">SeMB42_g00908</name>
</gene>
<protein>
    <recommendedName>
        <fullName evidence="1">F-box domain-containing protein</fullName>
    </recommendedName>
</protein>
<dbReference type="AlphaFoldDB" id="A0A507DQV4"/>
<dbReference type="Proteomes" id="UP000317494">
    <property type="component" value="Unassembled WGS sequence"/>
</dbReference>
<keyword evidence="4" id="KW-1185">Reference proteome</keyword>
<dbReference type="EMBL" id="QEAM01000014">
    <property type="protein sequence ID" value="TPX50673.1"/>
    <property type="molecule type" value="Genomic_DNA"/>
</dbReference>
<evidence type="ECO:0000313" key="4">
    <source>
        <dbReference type="Proteomes" id="UP000317494"/>
    </source>
</evidence>
<comment type="caution">
    <text evidence="3">The sequence shown here is derived from an EMBL/GenBank/DDBJ whole genome shotgun (WGS) entry which is preliminary data.</text>
</comment>
<evidence type="ECO:0000259" key="1">
    <source>
        <dbReference type="PROSITE" id="PS50181"/>
    </source>
</evidence>
<feature type="domain" description="F-box" evidence="1">
    <location>
        <begin position="1"/>
        <end position="48"/>
    </location>
</feature>
<evidence type="ECO:0000313" key="3">
    <source>
        <dbReference type="EMBL" id="TPX53220.1"/>
    </source>
</evidence>
<sequence length="476" mass="53599">MDFIHTLPNELLIKIIQTLPPKLLYTTLPLLDKRFHGICRNITVGIQLNVRLEFNDTVYCDTPVCPGKDSLSQNLGYCIFVTPAEEWCGACHTFRYSTDWGRSAGRIRKKTRKRDPVRPMTGFGVKINLCIPTISTFLTSLQPSESSGNTPLYNELVKLLHIPHLELYTHHFDTFGEHFPGEEVFSTIASTLRKCLEMLPHVEHSTVSCDILACGALPAGKIKDLFLVVDHFSDCNLHRKGTFHHLERLELIQKIDADADALTDWGWIIGHKLEELVLYAADILRGSASDNLLRVLGERPNLTVLEAPVGIVITQQADVECNLKSLGVVESPTVEVYSSRMLSKVVDLQIRLRSINELQRLAVCRFSPRLQHLTVFITQLSERKWRNSYHLLKEVAQNVCADGHNIKSLELLAHRIPAADLAAAQRILEGAISEVRPNESLRNLTVGTCPDYLGTYDNDGYHHDSVQHEYDDADPS</sequence>
<dbReference type="VEuPathDB" id="FungiDB:SeMB42_g00908"/>
<reference evidence="4 5" key="1">
    <citation type="journal article" date="2019" name="Sci. Rep.">
        <title>Comparative genomics of chytrid fungi reveal insights into the obligate biotrophic and pathogenic lifestyle of Synchytrium endobioticum.</title>
        <authorList>
            <person name="van de Vossenberg B.T.L.H."/>
            <person name="Warris S."/>
            <person name="Nguyen H.D.T."/>
            <person name="van Gent-Pelzer M.P.E."/>
            <person name="Joly D.L."/>
            <person name="van de Geest H.C."/>
            <person name="Bonants P.J.M."/>
            <person name="Smith D.S."/>
            <person name="Levesque C.A."/>
            <person name="van der Lee T.A.J."/>
        </authorList>
    </citation>
    <scope>NUCLEOTIDE SEQUENCE [LARGE SCALE GENOMIC DNA]</scope>
    <source>
        <strain evidence="2 5">LEV6574</strain>
        <strain evidence="3 4">MB42</strain>
    </source>
</reference>
<organism evidence="3 4">
    <name type="scientific">Synchytrium endobioticum</name>
    <dbReference type="NCBI Taxonomy" id="286115"/>
    <lineage>
        <taxon>Eukaryota</taxon>
        <taxon>Fungi</taxon>
        <taxon>Fungi incertae sedis</taxon>
        <taxon>Chytridiomycota</taxon>
        <taxon>Chytridiomycota incertae sedis</taxon>
        <taxon>Chytridiomycetes</taxon>
        <taxon>Synchytriales</taxon>
        <taxon>Synchytriaceae</taxon>
        <taxon>Synchytrium</taxon>
    </lineage>
</organism>
<dbReference type="PROSITE" id="PS50181">
    <property type="entry name" value="FBOX"/>
    <property type="match status" value="1"/>
</dbReference>
<evidence type="ECO:0000313" key="2">
    <source>
        <dbReference type="EMBL" id="TPX50673.1"/>
    </source>
</evidence>